<accession>A0ABR2Z0X6</accession>
<evidence type="ECO:0000256" key="3">
    <source>
        <dbReference type="ARBA" id="ARBA00022898"/>
    </source>
</evidence>
<dbReference type="InterPro" id="IPR015422">
    <property type="entry name" value="PyrdxlP-dep_Trfase_small"/>
</dbReference>
<reference evidence="5 6" key="1">
    <citation type="journal article" date="2024" name="Nat. Commun.">
        <title>Phylogenomics reveals the evolutionary origins of lichenization in chlorophyte algae.</title>
        <authorList>
            <person name="Puginier C."/>
            <person name="Libourel C."/>
            <person name="Otte J."/>
            <person name="Skaloud P."/>
            <person name="Haon M."/>
            <person name="Grisel S."/>
            <person name="Petersen M."/>
            <person name="Berrin J.G."/>
            <person name="Delaux P.M."/>
            <person name="Dal Grande F."/>
            <person name="Keller J."/>
        </authorList>
    </citation>
    <scope>NUCLEOTIDE SEQUENCE [LARGE SCALE GENOMIC DNA]</scope>
    <source>
        <strain evidence="5 6">SAG 216-7</strain>
    </source>
</reference>
<gene>
    <name evidence="5" type="ORF">WJX75_003117</name>
</gene>
<comment type="caution">
    <text evidence="5">The sequence shown here is derived from an EMBL/GenBank/DDBJ whole genome shotgun (WGS) entry which is preliminary data.</text>
</comment>
<evidence type="ECO:0000313" key="6">
    <source>
        <dbReference type="Proteomes" id="UP001491310"/>
    </source>
</evidence>
<dbReference type="SUPFAM" id="SSF53383">
    <property type="entry name" value="PLP-dependent transferases"/>
    <property type="match status" value="1"/>
</dbReference>
<evidence type="ECO:0000256" key="1">
    <source>
        <dbReference type="ARBA" id="ARBA00001933"/>
    </source>
</evidence>
<dbReference type="InterPro" id="IPR015424">
    <property type="entry name" value="PyrdxlP-dep_Trfase"/>
</dbReference>
<dbReference type="Proteomes" id="UP001491310">
    <property type="component" value="Unassembled WGS sequence"/>
</dbReference>
<keyword evidence="6" id="KW-1185">Reference proteome</keyword>
<comment type="similarity">
    <text evidence="2">Belongs to the threonine aldolase family.</text>
</comment>
<dbReference type="NCBIfam" id="NF041359">
    <property type="entry name" value="GntG_guanitoxin"/>
    <property type="match status" value="1"/>
</dbReference>
<dbReference type="PIRSF" id="PIRSF017617">
    <property type="entry name" value="Thr_aldolase"/>
    <property type="match status" value="1"/>
</dbReference>
<protein>
    <recommendedName>
        <fullName evidence="4">Aromatic amino acid beta-eliminating lyase/threonine aldolase domain-containing protein</fullName>
    </recommendedName>
</protein>
<dbReference type="PANTHER" id="PTHR48097">
    <property type="entry name" value="L-THREONINE ALDOLASE-RELATED"/>
    <property type="match status" value="1"/>
</dbReference>
<organism evidence="5 6">
    <name type="scientific">Coccomyxa subellipsoidea</name>
    <dbReference type="NCBI Taxonomy" id="248742"/>
    <lineage>
        <taxon>Eukaryota</taxon>
        <taxon>Viridiplantae</taxon>
        <taxon>Chlorophyta</taxon>
        <taxon>core chlorophytes</taxon>
        <taxon>Trebouxiophyceae</taxon>
        <taxon>Trebouxiophyceae incertae sedis</taxon>
        <taxon>Coccomyxaceae</taxon>
        <taxon>Coccomyxa</taxon>
    </lineage>
</organism>
<sequence>MAEAEVGDDVYGEDPTVLRLQELAAKTVGKEAAIWVPTGTMGNLSAVLAHCYERGSEVIVGDQSHVYQYEAGGMSCLGGVAFNVVLTQPNGELPLEDLMAAVRPDDQHCARTALICLENSHNRCGGSALSLEYMTRVKSFADSKGIPVHLDGARVFNAAVSLGVPVSAITELVTSVQFCLSKGLGAPAGSIVAGPKPIIDRVHRLRKMLGGGMRQVGVLAAPGIPALEEMSKRLAEDHSNAQLLARGLASLPNVDISPDLVHTNIVVFKLKHKSSTAVFGFVKALKEQGVLVLPFRDGVRLVTHNDVSSKDCQRALDAIKDVLGSQEAANGFSNTYLNGTGKSESFVPTGYSK</sequence>
<feature type="domain" description="Aromatic amino acid beta-eliminating lyase/threonine aldolase" evidence="4">
    <location>
        <begin position="1"/>
        <end position="269"/>
    </location>
</feature>
<comment type="cofactor">
    <cofactor evidence="1">
        <name>pyridoxal 5'-phosphate</name>
        <dbReference type="ChEBI" id="CHEBI:597326"/>
    </cofactor>
</comment>
<dbReference type="InterPro" id="IPR023603">
    <property type="entry name" value="Low_specificity_L-TA-like"/>
</dbReference>
<dbReference type="Pfam" id="PF01212">
    <property type="entry name" value="Beta_elim_lyase"/>
    <property type="match status" value="1"/>
</dbReference>
<dbReference type="InterPro" id="IPR001597">
    <property type="entry name" value="ArAA_b-elim_lyase/Thr_aldolase"/>
</dbReference>
<dbReference type="EMBL" id="JALJOT010000002">
    <property type="protein sequence ID" value="KAK9917320.1"/>
    <property type="molecule type" value="Genomic_DNA"/>
</dbReference>
<evidence type="ECO:0000256" key="2">
    <source>
        <dbReference type="ARBA" id="ARBA00006966"/>
    </source>
</evidence>
<proteinExistence type="inferred from homology"/>
<name>A0ABR2Z0X6_9CHLO</name>
<evidence type="ECO:0000313" key="5">
    <source>
        <dbReference type="EMBL" id="KAK9917320.1"/>
    </source>
</evidence>
<keyword evidence="3" id="KW-0663">Pyridoxal phosphate</keyword>
<dbReference type="PANTHER" id="PTHR48097:SF9">
    <property type="entry name" value="L-THREONINE ALDOLASE"/>
    <property type="match status" value="1"/>
</dbReference>
<evidence type="ECO:0000259" key="4">
    <source>
        <dbReference type="Pfam" id="PF01212"/>
    </source>
</evidence>
<dbReference type="InterPro" id="IPR015421">
    <property type="entry name" value="PyrdxlP-dep_Trfase_major"/>
</dbReference>
<dbReference type="Gene3D" id="3.40.640.10">
    <property type="entry name" value="Type I PLP-dependent aspartate aminotransferase-like (Major domain)"/>
    <property type="match status" value="1"/>
</dbReference>
<dbReference type="Gene3D" id="3.90.1150.10">
    <property type="entry name" value="Aspartate Aminotransferase, domain 1"/>
    <property type="match status" value="1"/>
</dbReference>